<proteinExistence type="inferred from homology"/>
<gene>
    <name evidence="5" type="ORF">FA046_16575</name>
</gene>
<keyword evidence="3 5" id="KW-0808">Transferase</keyword>
<dbReference type="InterPro" id="IPR013123">
    <property type="entry name" value="SpoU_subst-bd"/>
</dbReference>
<name>A0A4U1BTY3_9SPHI</name>
<feature type="domain" description="RNA 2-O ribose methyltransferase substrate binding" evidence="4">
    <location>
        <begin position="26"/>
        <end position="95"/>
    </location>
</feature>
<dbReference type="EMBL" id="SWBP01000008">
    <property type="protein sequence ID" value="TKB95612.1"/>
    <property type="molecule type" value="Genomic_DNA"/>
</dbReference>
<dbReference type="Gene3D" id="3.30.1330.30">
    <property type="match status" value="1"/>
</dbReference>
<dbReference type="InterPro" id="IPR029064">
    <property type="entry name" value="Ribosomal_eL30-like_sf"/>
</dbReference>
<dbReference type="GO" id="GO:0005737">
    <property type="term" value="C:cytoplasm"/>
    <property type="evidence" value="ECO:0007669"/>
    <property type="project" value="UniProtKB-ARBA"/>
</dbReference>
<dbReference type="SUPFAM" id="SSF75217">
    <property type="entry name" value="alpha/beta knot"/>
    <property type="match status" value="1"/>
</dbReference>
<evidence type="ECO:0000256" key="1">
    <source>
        <dbReference type="ARBA" id="ARBA00007228"/>
    </source>
</evidence>
<evidence type="ECO:0000259" key="4">
    <source>
        <dbReference type="SMART" id="SM00967"/>
    </source>
</evidence>
<dbReference type="Proteomes" id="UP000308181">
    <property type="component" value="Unassembled WGS sequence"/>
</dbReference>
<dbReference type="SUPFAM" id="SSF55315">
    <property type="entry name" value="L30e-like"/>
    <property type="match status" value="1"/>
</dbReference>
<dbReference type="RefSeq" id="WP_136827657.1">
    <property type="nucleotide sequence ID" value="NZ_SWBP01000008.1"/>
</dbReference>
<protein>
    <submittedName>
        <fullName evidence="5">RNA methyltransferase</fullName>
    </submittedName>
</protein>
<evidence type="ECO:0000313" key="6">
    <source>
        <dbReference type="Proteomes" id="UP000308181"/>
    </source>
</evidence>
<organism evidence="5 6">
    <name type="scientific">Pedobacter cryophilus</name>
    <dbReference type="NCBI Taxonomy" id="2571271"/>
    <lineage>
        <taxon>Bacteria</taxon>
        <taxon>Pseudomonadati</taxon>
        <taxon>Bacteroidota</taxon>
        <taxon>Sphingobacteriia</taxon>
        <taxon>Sphingobacteriales</taxon>
        <taxon>Sphingobacteriaceae</taxon>
        <taxon>Pedobacter</taxon>
    </lineage>
</organism>
<dbReference type="SMART" id="SM00967">
    <property type="entry name" value="SpoU_sub_bind"/>
    <property type="match status" value="1"/>
</dbReference>
<dbReference type="Gene3D" id="3.40.1280.10">
    <property type="match status" value="1"/>
</dbReference>
<sequence>MLSKSQISLIKSLYQKKYRKEHQLFLVEGFKAISEFINSNYVIHSVYCVKDMISNLPKSIHKQKVFEVTVNELEKISTLQTPQGILAILEIPHFQITKHKDIIIVLDGVQDPGNLGTIIRTADWFGFREIICSENTVDVYNPKVIQATMGSLARVNISYQPLIAVLKNSTLPKYGTLLNGENVFNINWPKEGFLIFGSEGKGISSDILDLITHPVTIPGSGQTESLNVGISAAICCAEIKRNTLK</sequence>
<dbReference type="InterPro" id="IPR029028">
    <property type="entry name" value="Alpha/beta_knot_MTases"/>
</dbReference>
<dbReference type="Pfam" id="PF22435">
    <property type="entry name" value="MRM3-like_sub_bind"/>
    <property type="match status" value="1"/>
</dbReference>
<dbReference type="AlphaFoldDB" id="A0A4U1BTY3"/>
<comment type="similarity">
    <text evidence="1">Belongs to the class IV-like SAM-binding methyltransferase superfamily. RNA methyltransferase TrmH family.</text>
</comment>
<dbReference type="GO" id="GO:0003723">
    <property type="term" value="F:RNA binding"/>
    <property type="evidence" value="ECO:0007669"/>
    <property type="project" value="InterPro"/>
</dbReference>
<dbReference type="InterPro" id="IPR051259">
    <property type="entry name" value="rRNA_Methyltransferase"/>
</dbReference>
<dbReference type="CDD" id="cd18109">
    <property type="entry name" value="SpoU-like_RNA-MTase"/>
    <property type="match status" value="1"/>
</dbReference>
<reference evidence="5 6" key="1">
    <citation type="submission" date="2019-04" db="EMBL/GenBank/DDBJ databases">
        <title>Pedobacter sp. AR-3-17 sp. nov., isolated from Arctic soil.</title>
        <authorList>
            <person name="Dahal R.H."/>
            <person name="Kim D.-U."/>
        </authorList>
    </citation>
    <scope>NUCLEOTIDE SEQUENCE [LARGE SCALE GENOMIC DNA]</scope>
    <source>
        <strain evidence="5 6">AR-3-17</strain>
    </source>
</reference>
<evidence type="ECO:0000256" key="3">
    <source>
        <dbReference type="ARBA" id="ARBA00022679"/>
    </source>
</evidence>
<evidence type="ECO:0000256" key="2">
    <source>
        <dbReference type="ARBA" id="ARBA00022603"/>
    </source>
</evidence>
<accession>A0A4U1BTY3</accession>
<dbReference type="Pfam" id="PF00588">
    <property type="entry name" value="SpoU_methylase"/>
    <property type="match status" value="1"/>
</dbReference>
<dbReference type="PANTHER" id="PTHR43191:SF2">
    <property type="entry name" value="RRNA METHYLTRANSFERASE 3, MITOCHONDRIAL"/>
    <property type="match status" value="1"/>
</dbReference>
<dbReference type="InterPro" id="IPR053888">
    <property type="entry name" value="MRM3-like_sub_bind"/>
</dbReference>
<dbReference type="GO" id="GO:0032259">
    <property type="term" value="P:methylation"/>
    <property type="evidence" value="ECO:0007669"/>
    <property type="project" value="UniProtKB-KW"/>
</dbReference>
<dbReference type="InterPro" id="IPR029026">
    <property type="entry name" value="tRNA_m1G_MTases_N"/>
</dbReference>
<dbReference type="PANTHER" id="PTHR43191">
    <property type="entry name" value="RRNA METHYLTRANSFERASE 3"/>
    <property type="match status" value="1"/>
</dbReference>
<keyword evidence="6" id="KW-1185">Reference proteome</keyword>
<evidence type="ECO:0000313" key="5">
    <source>
        <dbReference type="EMBL" id="TKB95612.1"/>
    </source>
</evidence>
<dbReference type="GO" id="GO:0008173">
    <property type="term" value="F:RNA methyltransferase activity"/>
    <property type="evidence" value="ECO:0007669"/>
    <property type="project" value="InterPro"/>
</dbReference>
<keyword evidence="2 5" id="KW-0489">Methyltransferase</keyword>
<dbReference type="GO" id="GO:0006396">
    <property type="term" value="P:RNA processing"/>
    <property type="evidence" value="ECO:0007669"/>
    <property type="project" value="InterPro"/>
</dbReference>
<dbReference type="OrthoDB" id="9785673at2"/>
<dbReference type="InterPro" id="IPR001537">
    <property type="entry name" value="SpoU_MeTrfase"/>
</dbReference>
<comment type="caution">
    <text evidence="5">The sequence shown here is derived from an EMBL/GenBank/DDBJ whole genome shotgun (WGS) entry which is preliminary data.</text>
</comment>